<accession>A0A1D9QB86</accession>
<reference evidence="2" key="1">
    <citation type="journal article" date="2017" name="Genome Biol. Evol.">
        <title>The complete genome sequence of the phytopathogenic fungus Sclerotinia sclerotiorum reveals insights into the genome architecture of broad host range pathogens.</title>
        <authorList>
            <person name="Derbyshire M."/>
            <person name="Denton-Giles M."/>
            <person name="Hegedus D."/>
            <person name="Seifbarghy S."/>
            <person name="Rollins J."/>
            <person name="van Kan J."/>
            <person name="Seidl M.F."/>
            <person name="Faino L."/>
            <person name="Mbengue M."/>
            <person name="Navaud O."/>
            <person name="Raffaele S."/>
            <person name="Hammond-Kosack K."/>
            <person name="Heard S."/>
            <person name="Oliver R."/>
        </authorList>
    </citation>
    <scope>NUCLEOTIDE SEQUENCE [LARGE SCALE GENOMIC DNA]</scope>
    <source>
        <strain evidence="2">ATCC 18683 / 1980 / Ss-1</strain>
    </source>
</reference>
<dbReference type="EMBL" id="CP017821">
    <property type="protein sequence ID" value="APA12032.1"/>
    <property type="molecule type" value="Genomic_DNA"/>
</dbReference>
<protein>
    <submittedName>
        <fullName evidence="1">Uncharacterized protein</fullName>
    </submittedName>
</protein>
<dbReference type="OrthoDB" id="10593704at2759"/>
<sequence>MFFPSFSQYQSSILMTIAGNTRWNVGNRSPGLYNPFYYFCIILPSASGLLALRGQGNYNVATTYEYASAWCYLSKDEQAICPDSGAI</sequence>
<gene>
    <name evidence="1" type="ORF">sscle_08g068020</name>
</gene>
<organism evidence="1 2">
    <name type="scientific">Sclerotinia sclerotiorum (strain ATCC 18683 / 1980 / Ss-1)</name>
    <name type="common">White mold</name>
    <name type="synonym">Whetzelinia sclerotiorum</name>
    <dbReference type="NCBI Taxonomy" id="665079"/>
    <lineage>
        <taxon>Eukaryota</taxon>
        <taxon>Fungi</taxon>
        <taxon>Dikarya</taxon>
        <taxon>Ascomycota</taxon>
        <taxon>Pezizomycotina</taxon>
        <taxon>Leotiomycetes</taxon>
        <taxon>Helotiales</taxon>
        <taxon>Sclerotiniaceae</taxon>
        <taxon>Sclerotinia</taxon>
    </lineage>
</organism>
<evidence type="ECO:0000313" key="1">
    <source>
        <dbReference type="EMBL" id="APA12032.1"/>
    </source>
</evidence>
<name>A0A1D9QB86_SCLS1</name>
<dbReference type="VEuPathDB" id="FungiDB:sscle_08g068020"/>
<evidence type="ECO:0000313" key="2">
    <source>
        <dbReference type="Proteomes" id="UP000177798"/>
    </source>
</evidence>
<proteinExistence type="predicted"/>
<dbReference type="Proteomes" id="UP000177798">
    <property type="component" value="Chromosome 8"/>
</dbReference>
<dbReference type="AlphaFoldDB" id="A0A1D9QB86"/>